<dbReference type="EMBL" id="UINC01042020">
    <property type="protein sequence ID" value="SVB44091.1"/>
    <property type="molecule type" value="Genomic_DNA"/>
</dbReference>
<accession>A0A382E281</accession>
<sequence>LAVFGTFESMCFYHCGTGGRRLL</sequence>
<organism evidence="1">
    <name type="scientific">marine metagenome</name>
    <dbReference type="NCBI Taxonomy" id="408172"/>
    <lineage>
        <taxon>unclassified sequences</taxon>
        <taxon>metagenomes</taxon>
        <taxon>ecological metagenomes</taxon>
    </lineage>
</organism>
<name>A0A382E281_9ZZZZ</name>
<protein>
    <submittedName>
        <fullName evidence="1">Uncharacterized protein</fullName>
    </submittedName>
</protein>
<proteinExistence type="predicted"/>
<feature type="non-terminal residue" evidence="1">
    <location>
        <position position="23"/>
    </location>
</feature>
<feature type="non-terminal residue" evidence="1">
    <location>
        <position position="1"/>
    </location>
</feature>
<reference evidence="1" key="1">
    <citation type="submission" date="2018-05" db="EMBL/GenBank/DDBJ databases">
        <authorList>
            <person name="Lanie J.A."/>
            <person name="Ng W.-L."/>
            <person name="Kazmierczak K.M."/>
            <person name="Andrzejewski T.M."/>
            <person name="Davidsen T.M."/>
            <person name="Wayne K.J."/>
            <person name="Tettelin H."/>
            <person name="Glass J.I."/>
            <person name="Rusch D."/>
            <person name="Podicherti R."/>
            <person name="Tsui H.-C.T."/>
            <person name="Winkler M.E."/>
        </authorList>
    </citation>
    <scope>NUCLEOTIDE SEQUENCE</scope>
</reference>
<dbReference type="AlphaFoldDB" id="A0A382E281"/>
<gene>
    <name evidence="1" type="ORF">METZ01_LOCUS196945</name>
</gene>
<evidence type="ECO:0000313" key="1">
    <source>
        <dbReference type="EMBL" id="SVB44091.1"/>
    </source>
</evidence>